<dbReference type="SUPFAM" id="SSF52540">
    <property type="entry name" value="P-loop containing nucleoside triphosphate hydrolases"/>
    <property type="match status" value="1"/>
</dbReference>
<accession>A0A0U1L0E0</accession>
<dbReference type="Gene3D" id="3.40.50.300">
    <property type="entry name" value="P-loop containing nucleotide triphosphate hydrolases"/>
    <property type="match status" value="1"/>
</dbReference>
<proteinExistence type="predicted"/>
<dbReference type="Proteomes" id="UP000049855">
    <property type="component" value="Unassembled WGS sequence"/>
</dbReference>
<evidence type="ECO:0008006" key="3">
    <source>
        <dbReference type="Google" id="ProtNLM"/>
    </source>
</evidence>
<sequence>MKLIIGHTGSGKTAKAIEVSLKLAEAGKRVLFFDGESSAAHYLKSRLDNQKPPVGFTIFDKFSKVQDIYSKIEYGGYDVYVIDTPNLYFDLEKLYKITTSSSLYFVLGLESNIFPELNKNMVIITSYDELKSMFSNRV</sequence>
<protein>
    <recommendedName>
        <fullName evidence="3">CobQ/CobB/MinD/ParA nucleotide binding domain-containing protein</fullName>
    </recommendedName>
</protein>
<evidence type="ECO:0000313" key="1">
    <source>
        <dbReference type="EMBL" id="CQR73137.1"/>
    </source>
</evidence>
<reference evidence="2" key="1">
    <citation type="submission" date="2015-03" db="EMBL/GenBank/DDBJ databases">
        <authorList>
            <person name="Nijsse Bart"/>
        </authorList>
    </citation>
    <scope>NUCLEOTIDE SEQUENCE [LARGE SCALE GENOMIC DNA]</scope>
</reference>
<dbReference type="EMBL" id="CTRP01000012">
    <property type="protein sequence ID" value="CQR73137.1"/>
    <property type="molecule type" value="Genomic_DNA"/>
</dbReference>
<gene>
    <name evidence="1" type="ORF">SpAn4DRAFT_2369</name>
</gene>
<organism evidence="1 2">
    <name type="scientific">Sporomusa ovata</name>
    <dbReference type="NCBI Taxonomy" id="2378"/>
    <lineage>
        <taxon>Bacteria</taxon>
        <taxon>Bacillati</taxon>
        <taxon>Bacillota</taxon>
        <taxon>Negativicutes</taxon>
        <taxon>Selenomonadales</taxon>
        <taxon>Sporomusaceae</taxon>
        <taxon>Sporomusa</taxon>
    </lineage>
</organism>
<dbReference type="RefSeq" id="WP_021167946.1">
    <property type="nucleotide sequence ID" value="NZ_CTRP01000012.1"/>
</dbReference>
<evidence type="ECO:0000313" key="2">
    <source>
        <dbReference type="Proteomes" id="UP000049855"/>
    </source>
</evidence>
<name>A0A0U1L0E0_9FIRM</name>
<dbReference type="InterPro" id="IPR027417">
    <property type="entry name" value="P-loop_NTPase"/>
</dbReference>
<keyword evidence="2" id="KW-1185">Reference proteome</keyword>
<dbReference type="AlphaFoldDB" id="A0A0U1L0E0"/>